<organism evidence="6 7">
    <name type="scientific">Heligmosomoides polygyrus</name>
    <name type="common">Parasitic roundworm</name>
    <dbReference type="NCBI Taxonomy" id="6339"/>
    <lineage>
        <taxon>Eukaryota</taxon>
        <taxon>Metazoa</taxon>
        <taxon>Ecdysozoa</taxon>
        <taxon>Nematoda</taxon>
        <taxon>Chromadorea</taxon>
        <taxon>Rhabditida</taxon>
        <taxon>Rhabditina</taxon>
        <taxon>Rhabditomorpha</taxon>
        <taxon>Strongyloidea</taxon>
        <taxon>Heligmosomidae</taxon>
        <taxon>Heligmosomoides</taxon>
    </lineage>
</organism>
<evidence type="ECO:0000256" key="3">
    <source>
        <dbReference type="ARBA" id="ARBA00023295"/>
    </source>
</evidence>
<dbReference type="InterPro" id="IPR008979">
    <property type="entry name" value="Galactose-bd-like_sf"/>
</dbReference>
<dbReference type="InterPro" id="IPR048913">
    <property type="entry name" value="BetaGal_gal-bd"/>
</dbReference>
<dbReference type="PRINTS" id="PR00742">
    <property type="entry name" value="GLHYDRLASE35"/>
</dbReference>
<dbReference type="AlphaFoldDB" id="A0A183FN17"/>
<dbReference type="Proteomes" id="UP000050761">
    <property type="component" value="Unassembled WGS sequence"/>
</dbReference>
<evidence type="ECO:0000256" key="2">
    <source>
        <dbReference type="ARBA" id="ARBA00022801"/>
    </source>
</evidence>
<keyword evidence="6" id="KW-1185">Reference proteome</keyword>
<dbReference type="Pfam" id="PF21467">
    <property type="entry name" value="BetaGal_gal-bd"/>
    <property type="match status" value="1"/>
</dbReference>
<dbReference type="InterPro" id="IPR017853">
    <property type="entry name" value="GH"/>
</dbReference>
<reference evidence="7" key="1">
    <citation type="submission" date="2019-09" db="UniProtKB">
        <authorList>
            <consortium name="WormBaseParasite"/>
        </authorList>
    </citation>
    <scope>IDENTIFICATION</scope>
</reference>
<evidence type="ECO:0000313" key="6">
    <source>
        <dbReference type="Proteomes" id="UP000050761"/>
    </source>
</evidence>
<sequence length="433" mass="48947">LNAIETYIPWNFHETYQNKYDFTGARNFSRFFELAAENELVVIVRPGPYICAEWENGGLPYWLLKFPNIKQRSSDTNFLRETLAWWDVLLPMIRPYLWKNNGPVIMVQIENEYGGFGCDHDYLHALRDKAVEKLGNDTTLFTSAFSPLLQLFVLPRNQTLPDILPFSEGGPRVNSELYPGWYRTWGEKGIERDISASLGMCIISYSTLAFFPNLYNMNASFNYYMFHGGTNFGFWNGAEPPLQLITSYDYFAPMTENGGYNDKYKAIRDFISGIKDWPNPPKALPVKPHHEHSADIINVFQGIIAAVTLDGAQLMGWTSCPVDVEQLANVSPVFNVGDVFRSAPFTVAGAGDSFIDVSTWGKGVVWLNEFNLGRYWGTAGPQVRFILLEFINSIEASSSGMNVLTFLELEKLASDCSGTTCNINLLDHPLLYK</sequence>
<evidence type="ECO:0000259" key="5">
    <source>
        <dbReference type="Pfam" id="PF21467"/>
    </source>
</evidence>
<dbReference type="Gene3D" id="3.20.20.80">
    <property type="entry name" value="Glycosidases"/>
    <property type="match status" value="1"/>
</dbReference>
<dbReference type="Pfam" id="PF01301">
    <property type="entry name" value="Glyco_hydro_35"/>
    <property type="match status" value="1"/>
</dbReference>
<dbReference type="PANTHER" id="PTHR23421">
    <property type="entry name" value="BETA-GALACTOSIDASE RELATED"/>
    <property type="match status" value="1"/>
</dbReference>
<dbReference type="GO" id="GO:0005975">
    <property type="term" value="P:carbohydrate metabolic process"/>
    <property type="evidence" value="ECO:0007669"/>
    <property type="project" value="InterPro"/>
</dbReference>
<accession>A0A183FN17</accession>
<dbReference type="InterPro" id="IPR001944">
    <property type="entry name" value="Glycoside_Hdrlase_35"/>
</dbReference>
<keyword evidence="3" id="KW-0326">Glycosidase</keyword>
<dbReference type="WBParaSite" id="HPBE_0000884701-mRNA-1">
    <property type="protein sequence ID" value="HPBE_0000884701-mRNA-1"/>
    <property type="gene ID" value="HPBE_0000884701"/>
</dbReference>
<evidence type="ECO:0000259" key="4">
    <source>
        <dbReference type="Pfam" id="PF01301"/>
    </source>
</evidence>
<feature type="domain" description="Beta-galactosidase galactose-binding" evidence="5">
    <location>
        <begin position="345"/>
        <end position="383"/>
    </location>
</feature>
<proteinExistence type="inferred from homology"/>
<dbReference type="GO" id="GO:0004553">
    <property type="term" value="F:hydrolase activity, hydrolyzing O-glycosyl compounds"/>
    <property type="evidence" value="ECO:0007669"/>
    <property type="project" value="InterPro"/>
</dbReference>
<dbReference type="InterPro" id="IPR031330">
    <property type="entry name" value="Gly_Hdrlase_35_cat"/>
</dbReference>
<name>A0A183FN17_HELPZ</name>
<dbReference type="SUPFAM" id="SSF49785">
    <property type="entry name" value="Galactose-binding domain-like"/>
    <property type="match status" value="1"/>
</dbReference>
<protein>
    <submittedName>
        <fullName evidence="7">Glyco_hydro_35 domain-containing protein</fullName>
    </submittedName>
</protein>
<comment type="similarity">
    <text evidence="1">Belongs to the glycosyl hydrolase 35 family.</text>
</comment>
<evidence type="ECO:0000313" key="7">
    <source>
        <dbReference type="WBParaSite" id="HPBE_0000884701-mRNA-1"/>
    </source>
</evidence>
<dbReference type="SUPFAM" id="SSF51445">
    <property type="entry name" value="(Trans)glycosidases"/>
    <property type="match status" value="1"/>
</dbReference>
<dbReference type="Gene3D" id="2.60.120.260">
    <property type="entry name" value="Galactose-binding domain-like"/>
    <property type="match status" value="1"/>
</dbReference>
<evidence type="ECO:0000256" key="1">
    <source>
        <dbReference type="ARBA" id="ARBA00009809"/>
    </source>
</evidence>
<keyword evidence="2" id="KW-0378">Hydrolase</keyword>
<feature type="domain" description="Glycoside hydrolase 35 catalytic" evidence="4">
    <location>
        <begin position="1"/>
        <end position="272"/>
    </location>
</feature>